<dbReference type="InterPro" id="IPR001789">
    <property type="entry name" value="Sig_transdc_resp-reg_receiver"/>
</dbReference>
<evidence type="ECO:0000256" key="1">
    <source>
        <dbReference type="ARBA" id="ARBA00022553"/>
    </source>
</evidence>
<name>A0AAE3QMZ9_9BACT</name>
<dbReference type="Proteomes" id="UP001241110">
    <property type="component" value="Unassembled WGS sequence"/>
</dbReference>
<dbReference type="InterPro" id="IPR050595">
    <property type="entry name" value="Bact_response_regulator"/>
</dbReference>
<dbReference type="SUPFAM" id="SSF52172">
    <property type="entry name" value="CheY-like"/>
    <property type="match status" value="1"/>
</dbReference>
<sequence length="120" mass="13306">MKKTILLVEDTGSIRSLVQLTLQGEGYHVLAGVDGADALKYLDGTNIDLIITDLNMPNMNGIAFIREVRIREEYKYIPIVLFTTEAESIKKKAREAGATGAIAKPFQKDELLGTIKKLIR</sequence>
<dbReference type="RefSeq" id="WP_313976107.1">
    <property type="nucleotide sequence ID" value="NZ_JASJOS010000002.1"/>
</dbReference>
<dbReference type="PROSITE" id="PS50110">
    <property type="entry name" value="RESPONSE_REGULATORY"/>
    <property type="match status" value="1"/>
</dbReference>
<dbReference type="AlphaFoldDB" id="A0AAE3QMZ9"/>
<dbReference type="PANTHER" id="PTHR44591">
    <property type="entry name" value="STRESS RESPONSE REGULATOR PROTEIN 1"/>
    <property type="match status" value="1"/>
</dbReference>
<dbReference type="InterPro" id="IPR011006">
    <property type="entry name" value="CheY-like_superfamily"/>
</dbReference>
<reference evidence="4" key="1">
    <citation type="submission" date="2023-05" db="EMBL/GenBank/DDBJ databases">
        <authorList>
            <person name="Zhang X."/>
        </authorList>
    </citation>
    <scope>NUCLEOTIDE SEQUENCE</scope>
    <source>
        <strain evidence="4">YF14B1</strain>
    </source>
</reference>
<feature type="modified residue" description="4-aspartylphosphate" evidence="2">
    <location>
        <position position="53"/>
    </location>
</feature>
<proteinExistence type="predicted"/>
<dbReference type="Pfam" id="PF00072">
    <property type="entry name" value="Response_reg"/>
    <property type="match status" value="1"/>
</dbReference>
<dbReference type="GO" id="GO:0000160">
    <property type="term" value="P:phosphorelay signal transduction system"/>
    <property type="evidence" value="ECO:0007669"/>
    <property type="project" value="InterPro"/>
</dbReference>
<organism evidence="4 5">
    <name type="scientific">Xanthocytophaga flava</name>
    <dbReference type="NCBI Taxonomy" id="3048013"/>
    <lineage>
        <taxon>Bacteria</taxon>
        <taxon>Pseudomonadati</taxon>
        <taxon>Bacteroidota</taxon>
        <taxon>Cytophagia</taxon>
        <taxon>Cytophagales</taxon>
        <taxon>Rhodocytophagaceae</taxon>
        <taxon>Xanthocytophaga</taxon>
    </lineage>
</organism>
<evidence type="ECO:0000259" key="3">
    <source>
        <dbReference type="PROSITE" id="PS50110"/>
    </source>
</evidence>
<dbReference type="Gene3D" id="3.40.50.2300">
    <property type="match status" value="1"/>
</dbReference>
<dbReference type="PANTHER" id="PTHR44591:SF25">
    <property type="entry name" value="CHEMOTAXIS TWO-COMPONENT RESPONSE REGULATOR"/>
    <property type="match status" value="1"/>
</dbReference>
<evidence type="ECO:0000313" key="5">
    <source>
        <dbReference type="Proteomes" id="UP001241110"/>
    </source>
</evidence>
<feature type="domain" description="Response regulatory" evidence="3">
    <location>
        <begin position="4"/>
        <end position="119"/>
    </location>
</feature>
<keyword evidence="1 2" id="KW-0597">Phosphoprotein</keyword>
<protein>
    <submittedName>
        <fullName evidence="4">Response regulator</fullName>
    </submittedName>
</protein>
<evidence type="ECO:0000256" key="2">
    <source>
        <dbReference type="PROSITE-ProRule" id="PRU00169"/>
    </source>
</evidence>
<accession>A0AAE3QMZ9</accession>
<dbReference type="SMART" id="SM00448">
    <property type="entry name" value="REC"/>
    <property type="match status" value="1"/>
</dbReference>
<comment type="caution">
    <text evidence="4">The sequence shown here is derived from an EMBL/GenBank/DDBJ whole genome shotgun (WGS) entry which is preliminary data.</text>
</comment>
<dbReference type="EMBL" id="JASJOS010000002">
    <property type="protein sequence ID" value="MDJ1479709.1"/>
    <property type="molecule type" value="Genomic_DNA"/>
</dbReference>
<gene>
    <name evidence="4" type="ORF">QNI16_04375</name>
</gene>
<evidence type="ECO:0000313" key="4">
    <source>
        <dbReference type="EMBL" id="MDJ1479709.1"/>
    </source>
</evidence>